<evidence type="ECO:0000313" key="3">
    <source>
        <dbReference type="Proteomes" id="UP000194236"/>
    </source>
</evidence>
<dbReference type="Proteomes" id="UP000194236">
    <property type="component" value="Unassembled WGS sequence"/>
</dbReference>
<evidence type="ECO:0000256" key="1">
    <source>
        <dbReference type="SAM" id="Phobius"/>
    </source>
</evidence>
<protein>
    <submittedName>
        <fullName evidence="2">Uncharacterized protein</fullName>
    </submittedName>
</protein>
<comment type="caution">
    <text evidence="2">The sequence shown here is derived from an EMBL/GenBank/DDBJ whole genome shotgun (WGS) entry which is preliminary data.</text>
</comment>
<accession>A0A1Y3BKS3</accession>
<keyword evidence="1" id="KW-0472">Membrane</keyword>
<sequence>MASFINLKSILIFTVVIATTIKTILAHGSSISPYVGFGYNPIVSPFYGYGLANALGFGFGMFFYIHFKILYYLMRVNFAKRLCQLLWKAM</sequence>
<proteinExistence type="predicted"/>
<keyword evidence="3" id="KW-1185">Reference proteome</keyword>
<evidence type="ECO:0000313" key="2">
    <source>
        <dbReference type="EMBL" id="OTF80717.1"/>
    </source>
</evidence>
<keyword evidence="1" id="KW-1133">Transmembrane helix</keyword>
<dbReference type="EMBL" id="MUJZ01016892">
    <property type="protein sequence ID" value="OTF80717.1"/>
    <property type="molecule type" value="Genomic_DNA"/>
</dbReference>
<reference evidence="2 3" key="1">
    <citation type="submission" date="2017-03" db="EMBL/GenBank/DDBJ databases">
        <title>Genome Survey of Euroglyphus maynei.</title>
        <authorList>
            <person name="Arlian L.G."/>
            <person name="Morgan M.S."/>
            <person name="Rider S.D."/>
        </authorList>
    </citation>
    <scope>NUCLEOTIDE SEQUENCE [LARGE SCALE GENOMIC DNA]</scope>
    <source>
        <strain evidence="2">Arlian Lab</strain>
        <tissue evidence="2">Whole body</tissue>
    </source>
</reference>
<feature type="transmembrane region" description="Helical" evidence="1">
    <location>
        <begin position="50"/>
        <end position="71"/>
    </location>
</feature>
<organism evidence="2 3">
    <name type="scientific">Euroglyphus maynei</name>
    <name type="common">Mayne's house dust mite</name>
    <dbReference type="NCBI Taxonomy" id="6958"/>
    <lineage>
        <taxon>Eukaryota</taxon>
        <taxon>Metazoa</taxon>
        <taxon>Ecdysozoa</taxon>
        <taxon>Arthropoda</taxon>
        <taxon>Chelicerata</taxon>
        <taxon>Arachnida</taxon>
        <taxon>Acari</taxon>
        <taxon>Acariformes</taxon>
        <taxon>Sarcoptiformes</taxon>
        <taxon>Astigmata</taxon>
        <taxon>Psoroptidia</taxon>
        <taxon>Analgoidea</taxon>
        <taxon>Pyroglyphidae</taxon>
        <taxon>Pyroglyphinae</taxon>
        <taxon>Euroglyphus</taxon>
    </lineage>
</organism>
<feature type="non-terminal residue" evidence="2">
    <location>
        <position position="90"/>
    </location>
</feature>
<keyword evidence="1" id="KW-0812">Transmembrane</keyword>
<dbReference type="AlphaFoldDB" id="A0A1Y3BKS3"/>
<name>A0A1Y3BKS3_EURMA</name>
<dbReference type="OrthoDB" id="10521377at2759"/>
<gene>
    <name evidence="2" type="ORF">BLA29_010857</name>
</gene>